<dbReference type="Proteomes" id="UP000281028">
    <property type="component" value="Unassembled WGS sequence"/>
</dbReference>
<organism evidence="1 2">
    <name type="scientific">Chitinophaga solisilvae</name>
    <dbReference type="NCBI Taxonomy" id="1233460"/>
    <lineage>
        <taxon>Bacteria</taxon>
        <taxon>Pseudomonadati</taxon>
        <taxon>Bacteroidota</taxon>
        <taxon>Chitinophagia</taxon>
        <taxon>Chitinophagales</taxon>
        <taxon>Chitinophagaceae</taxon>
        <taxon>Chitinophaga</taxon>
    </lineage>
</organism>
<dbReference type="AlphaFoldDB" id="A0A3S1JFH4"/>
<proteinExistence type="predicted"/>
<dbReference type="EMBL" id="RIAR02000001">
    <property type="protein sequence ID" value="NSL85829.1"/>
    <property type="molecule type" value="Genomic_DNA"/>
</dbReference>
<name>A0A3S1JFH4_9BACT</name>
<evidence type="ECO:0000313" key="2">
    <source>
        <dbReference type="Proteomes" id="UP000281028"/>
    </source>
</evidence>
<keyword evidence="2" id="KW-1185">Reference proteome</keyword>
<protein>
    <submittedName>
        <fullName evidence="1">Uncharacterized protein</fullName>
    </submittedName>
</protein>
<gene>
    <name evidence="1" type="ORF">ECE50_003235</name>
</gene>
<sequence length="189" mass="21011">MSENPLLAPIHGITLEDYSAACAKIGSGLSEDDVAKALGVELPVWQEANLLWPERMKQDASFEIVTLFGQYFGQADQHPKFNGLKADTSAAGNENTVRIKSDKDFYQELEVARNVAYEYGLDGAQWVADKYGITLGDFQIAASLWNEQIHQDIQADFQGYTSRQDGYKTKYQQLFADAQGGNVADDIQF</sequence>
<reference evidence="1" key="1">
    <citation type="submission" date="2020-05" db="EMBL/GenBank/DDBJ databases">
        <title>Chitinophaga laudate sp. nov., isolated from a tropical peat swamp.</title>
        <authorList>
            <person name="Goh C.B.S."/>
            <person name="Lee M.S."/>
            <person name="Parimannan S."/>
            <person name="Pasbakhsh P."/>
            <person name="Yule C.M."/>
            <person name="Rajandas H."/>
            <person name="Loke S."/>
            <person name="Croft L."/>
            <person name="Tan J.B.L."/>
        </authorList>
    </citation>
    <scope>NUCLEOTIDE SEQUENCE</scope>
    <source>
        <strain evidence="1">Mgbs1</strain>
    </source>
</reference>
<dbReference type="OrthoDB" id="8662267at2"/>
<evidence type="ECO:0000313" key="1">
    <source>
        <dbReference type="EMBL" id="NSL85829.1"/>
    </source>
</evidence>
<dbReference type="Pfam" id="PF20325">
    <property type="entry name" value="DUF6620"/>
    <property type="match status" value="1"/>
</dbReference>
<comment type="caution">
    <text evidence="1">The sequence shown here is derived from an EMBL/GenBank/DDBJ whole genome shotgun (WGS) entry which is preliminary data.</text>
</comment>
<accession>A0A3S1JFH4</accession>
<dbReference type="InterPro" id="IPR046728">
    <property type="entry name" value="DUF6620"/>
</dbReference>